<comment type="similarity">
    <text evidence="1 8">Belongs to the RecN family.</text>
</comment>
<evidence type="ECO:0000256" key="4">
    <source>
        <dbReference type="ARBA" id="ARBA00022763"/>
    </source>
</evidence>
<gene>
    <name evidence="11" type="primary">recN</name>
    <name evidence="11" type="ORF">ACFQHW_10505</name>
</gene>
<feature type="coiled-coil region" evidence="9">
    <location>
        <begin position="324"/>
        <end position="383"/>
    </location>
</feature>
<dbReference type="NCBIfam" id="NF008121">
    <property type="entry name" value="PRK10869.1"/>
    <property type="match status" value="1"/>
</dbReference>
<dbReference type="RefSeq" id="WP_125601157.1">
    <property type="nucleotide sequence ID" value="NZ_JBHSSM010000023.1"/>
</dbReference>
<evidence type="ECO:0000313" key="11">
    <source>
        <dbReference type="EMBL" id="MFC6315993.1"/>
    </source>
</evidence>
<sequence>MLANLIIRDFAIIEHLEVDFDAGMTVLTGETGAGKSIIIDALGLLVGGRGSSDFIRSKAKKTDIQGLFVVAHNPRLFALLAEHDIEPDGQNVLLERELSRTGRNVCRINGKIVTTSVLRTIGEQLVDIHGQNEHQELMNPEHHLAILDQYGQATIAPLLATYQQIYRRYRDLKRQLEDKQKNEQAYVQRLDMLRFQLQEIDSAKVQAREDELLTQERQQLMNFQKISLALQQSLAMLTNEEPNALDLTAVAMEQMNSIADLSPKYQELADHLDSAYYELQDVGTGLQDQLDVLEFDADRLSEIEQRLEIINNLKRKYGPSLTDVQSYEQKIAAEYQQMKQVTDAGDQIETEYKTVRTNLLAAAQKLTQARHEVSEQLAQAIHQQLASLYMDKAVFAVHFQPQKTPNFTHAGQDQVAFYLRTNPGEDLKPLVKIASGGELSRIMLAIKTIIAHSEGVTSIIFDEVDTGVSGRVAQAIADKINLIARYSQVLCITHLPQVAAMSDHQYLIEKTIQHDATTTSLHPVTGEERVEVIAKMIAGKEVTTLAEEHAAELVAQAAASKRERDL</sequence>
<keyword evidence="12" id="KW-1185">Reference proteome</keyword>
<dbReference type="Proteomes" id="UP001596310">
    <property type="component" value="Unassembled WGS sequence"/>
</dbReference>
<keyword evidence="4 8" id="KW-0227">DNA damage</keyword>
<dbReference type="NCBIfam" id="TIGR00634">
    <property type="entry name" value="recN"/>
    <property type="match status" value="1"/>
</dbReference>
<evidence type="ECO:0000256" key="5">
    <source>
        <dbReference type="ARBA" id="ARBA00022840"/>
    </source>
</evidence>
<dbReference type="PANTHER" id="PTHR11059:SF0">
    <property type="entry name" value="DNA REPAIR PROTEIN RECN"/>
    <property type="match status" value="1"/>
</dbReference>
<evidence type="ECO:0000256" key="1">
    <source>
        <dbReference type="ARBA" id="ARBA00009441"/>
    </source>
</evidence>
<keyword evidence="6 8" id="KW-0234">DNA repair</keyword>
<dbReference type="InterPro" id="IPR004604">
    <property type="entry name" value="DNA_recomb/repair_RecN"/>
</dbReference>
<accession>A0ABW1UQP6</accession>
<dbReference type="SUPFAM" id="SSF52540">
    <property type="entry name" value="P-loop containing nucleoside triphosphate hydrolases"/>
    <property type="match status" value="2"/>
</dbReference>
<reference evidence="12" key="1">
    <citation type="journal article" date="2019" name="Int. J. Syst. Evol. Microbiol.">
        <title>The Global Catalogue of Microorganisms (GCM) 10K type strain sequencing project: providing services to taxonomists for standard genome sequencing and annotation.</title>
        <authorList>
            <consortium name="The Broad Institute Genomics Platform"/>
            <consortium name="The Broad Institute Genome Sequencing Center for Infectious Disease"/>
            <person name="Wu L."/>
            <person name="Ma J."/>
        </authorList>
    </citation>
    <scope>NUCLEOTIDE SEQUENCE [LARGE SCALE GENOMIC DNA]</scope>
    <source>
        <strain evidence="12">CCM 8897</strain>
    </source>
</reference>
<keyword evidence="5" id="KW-0067">ATP-binding</keyword>
<comment type="function">
    <text evidence="8">May be involved in recombinational repair of damaged DNA.</text>
</comment>
<dbReference type="Pfam" id="PF13476">
    <property type="entry name" value="AAA_23"/>
    <property type="match status" value="1"/>
</dbReference>
<dbReference type="InterPro" id="IPR027417">
    <property type="entry name" value="P-loop_NTPase"/>
</dbReference>
<protein>
    <recommendedName>
        <fullName evidence="2 8">DNA repair protein RecN</fullName>
    </recommendedName>
    <alternativeName>
        <fullName evidence="7 8">Recombination protein N</fullName>
    </alternativeName>
</protein>
<evidence type="ECO:0000256" key="6">
    <source>
        <dbReference type="ARBA" id="ARBA00023204"/>
    </source>
</evidence>
<evidence type="ECO:0000313" key="12">
    <source>
        <dbReference type="Proteomes" id="UP001596310"/>
    </source>
</evidence>
<dbReference type="Gene3D" id="3.40.50.300">
    <property type="entry name" value="P-loop containing nucleotide triphosphate hydrolases"/>
    <property type="match status" value="2"/>
</dbReference>
<keyword evidence="9" id="KW-0175">Coiled coil</keyword>
<comment type="caution">
    <text evidence="11">The sequence shown here is derived from an EMBL/GenBank/DDBJ whole genome shotgun (WGS) entry which is preliminary data.</text>
</comment>
<evidence type="ECO:0000259" key="10">
    <source>
        <dbReference type="Pfam" id="PF13476"/>
    </source>
</evidence>
<dbReference type="CDD" id="cd03241">
    <property type="entry name" value="ABC_RecN"/>
    <property type="match status" value="2"/>
</dbReference>
<evidence type="ECO:0000256" key="9">
    <source>
        <dbReference type="SAM" id="Coils"/>
    </source>
</evidence>
<evidence type="ECO:0000256" key="2">
    <source>
        <dbReference type="ARBA" id="ARBA00021315"/>
    </source>
</evidence>
<evidence type="ECO:0000256" key="8">
    <source>
        <dbReference type="PIRNR" id="PIRNR003128"/>
    </source>
</evidence>
<evidence type="ECO:0000256" key="3">
    <source>
        <dbReference type="ARBA" id="ARBA00022741"/>
    </source>
</evidence>
<name>A0ABW1UQP6_9LACO</name>
<feature type="coiled-coil region" evidence="9">
    <location>
        <begin position="159"/>
        <end position="189"/>
    </location>
</feature>
<dbReference type="EMBL" id="JBHSSM010000023">
    <property type="protein sequence ID" value="MFC6315993.1"/>
    <property type="molecule type" value="Genomic_DNA"/>
</dbReference>
<keyword evidence="3" id="KW-0547">Nucleotide-binding</keyword>
<organism evidence="11 12">
    <name type="scientific">Lapidilactobacillus achengensis</name>
    <dbReference type="NCBI Taxonomy" id="2486000"/>
    <lineage>
        <taxon>Bacteria</taxon>
        <taxon>Bacillati</taxon>
        <taxon>Bacillota</taxon>
        <taxon>Bacilli</taxon>
        <taxon>Lactobacillales</taxon>
        <taxon>Lactobacillaceae</taxon>
        <taxon>Lapidilactobacillus</taxon>
    </lineage>
</organism>
<dbReference type="InterPro" id="IPR038729">
    <property type="entry name" value="Rad50/SbcC_AAA"/>
</dbReference>
<dbReference type="PANTHER" id="PTHR11059">
    <property type="entry name" value="DNA REPAIR PROTEIN RECN"/>
    <property type="match status" value="1"/>
</dbReference>
<proteinExistence type="inferred from homology"/>
<evidence type="ECO:0000256" key="7">
    <source>
        <dbReference type="ARBA" id="ARBA00033408"/>
    </source>
</evidence>
<dbReference type="PIRSF" id="PIRSF003128">
    <property type="entry name" value="RecN"/>
    <property type="match status" value="1"/>
</dbReference>
<feature type="domain" description="Rad50/SbcC-type AAA" evidence="10">
    <location>
        <begin position="5"/>
        <end position="233"/>
    </location>
</feature>